<accession>E6PKQ6</accession>
<dbReference type="AlphaFoldDB" id="E6PKQ6"/>
<evidence type="ECO:0000313" key="1">
    <source>
        <dbReference type="EMBL" id="CBH95507.1"/>
    </source>
</evidence>
<organism evidence="1">
    <name type="scientific">mine drainage metagenome</name>
    <dbReference type="NCBI Taxonomy" id="410659"/>
    <lineage>
        <taxon>unclassified sequences</taxon>
        <taxon>metagenomes</taxon>
        <taxon>ecological metagenomes</taxon>
    </lineage>
</organism>
<gene>
    <name evidence="1" type="ORF">CARN2_1769</name>
</gene>
<sequence>MTQQKDHLTEDWLKGFPDTDLGDAVRLMQATWQRLRADFPDACDPNLSEPEITATFCDHLFPDGEKAGLNGTFLYEVRRAKTHPETGKRIQPIRTDIEYRDTAITFPSGRRLAVIFEFKKLKNNDTSRTGYVGKKGMQRFLTGDYKDHAEYVAFMVGLVHDEAQAAIAAIEARLKRAGTRDLLHIRPDDSGRHVLKPSAWFPESVHFDTVHSRTTQINAAEHSKFSDLVLCHFFLEH</sequence>
<dbReference type="EMBL" id="CABM01000007">
    <property type="protein sequence ID" value="CBH95507.1"/>
    <property type="molecule type" value="Genomic_DNA"/>
</dbReference>
<name>E6PKQ6_9ZZZZ</name>
<reference evidence="1" key="1">
    <citation type="submission" date="2009-10" db="EMBL/GenBank/DDBJ databases">
        <title>Diversity of trophic interactions inside an arsenic-rich microbial ecosystem.</title>
        <authorList>
            <person name="Bertin P.N."/>
            <person name="Heinrich-Salmeron A."/>
            <person name="Pelletier E."/>
            <person name="Goulhen-Chollet F."/>
            <person name="Arsene-Ploetze F."/>
            <person name="Gallien S."/>
            <person name="Calteau A."/>
            <person name="Vallenet D."/>
            <person name="Casiot C."/>
            <person name="Chane-Woon-Ming B."/>
            <person name="Giloteaux L."/>
            <person name="Barakat M."/>
            <person name="Bonnefoy V."/>
            <person name="Bruneel O."/>
            <person name="Chandler M."/>
            <person name="Cleiss J."/>
            <person name="Duran R."/>
            <person name="Elbaz-Poulichet F."/>
            <person name="Fonknechten N."/>
            <person name="Lauga B."/>
            <person name="Mornico D."/>
            <person name="Ortet P."/>
            <person name="Schaeffer C."/>
            <person name="Siguier P."/>
            <person name="Alexander Thil Smith A."/>
            <person name="Van Dorsselaer A."/>
            <person name="Weissenbach J."/>
            <person name="Medigue C."/>
            <person name="Le Paslier D."/>
        </authorList>
    </citation>
    <scope>NUCLEOTIDE SEQUENCE</scope>
</reference>
<comment type="caution">
    <text evidence="1">The sequence shown here is derived from an EMBL/GenBank/DDBJ whole genome shotgun (WGS) entry which is preliminary data.</text>
</comment>
<proteinExistence type="predicted"/>
<protein>
    <submittedName>
        <fullName evidence="1">Putative transcriptional regulator, Fis family protein</fullName>
    </submittedName>
</protein>